<feature type="domain" description="T-box" evidence="6">
    <location>
        <begin position="1"/>
        <end position="148"/>
    </location>
</feature>
<keyword evidence="2 5" id="KW-0238">DNA-binding</keyword>
<dbReference type="SMART" id="SM00425">
    <property type="entry name" value="TBOX"/>
    <property type="match status" value="1"/>
</dbReference>
<dbReference type="GO" id="GO:0000981">
    <property type="term" value="F:DNA-binding transcription factor activity, RNA polymerase II-specific"/>
    <property type="evidence" value="ECO:0007669"/>
    <property type="project" value="TreeGrafter"/>
</dbReference>
<comment type="caution">
    <text evidence="7">The sequence shown here is derived from an EMBL/GenBank/DDBJ whole genome shotgun (WGS) entry which is preliminary data.</text>
</comment>
<dbReference type="InterPro" id="IPR008967">
    <property type="entry name" value="p53-like_TF_DNA-bd_sf"/>
</dbReference>
<dbReference type="InParanoid" id="A0A2J7QPH6"/>
<sequence length="166" mass="19159">MFPTVKVRLSGLEPTASYIVFLDIVPVDDKRYRYVYHSSQWMVAGSGDSPLHHNLYVHPDSAATGQLWMAQGVVAFDKLKLTNNRKPLVRGQISLHSMHKYLPRVHILPTTDLETPAECQACVERALTYTFPETTFITVTAYQNQQVRLRRHYTKFNLNMFYRGNL</sequence>
<dbReference type="GO" id="GO:0001708">
    <property type="term" value="P:cell fate specification"/>
    <property type="evidence" value="ECO:0007669"/>
    <property type="project" value="TreeGrafter"/>
</dbReference>
<dbReference type="GO" id="GO:0005634">
    <property type="term" value="C:nucleus"/>
    <property type="evidence" value="ECO:0007669"/>
    <property type="project" value="UniProtKB-SubCell"/>
</dbReference>
<dbReference type="PANTHER" id="PTHR11267:SF207">
    <property type="entry name" value="OVER COMPENSATING MALES, ISOFORM A"/>
    <property type="match status" value="1"/>
</dbReference>
<dbReference type="AlphaFoldDB" id="A0A2J7QPH6"/>
<comment type="caution">
    <text evidence="5">Lacks conserved residue(s) required for the propagation of feature annotation.</text>
</comment>
<dbReference type="Proteomes" id="UP000235965">
    <property type="component" value="Unassembled WGS sequence"/>
</dbReference>
<dbReference type="InterPro" id="IPR001699">
    <property type="entry name" value="TF_T-box"/>
</dbReference>
<keyword evidence="1" id="KW-0805">Transcription regulation</keyword>
<reference evidence="7 8" key="1">
    <citation type="submission" date="2017-12" db="EMBL/GenBank/DDBJ databases">
        <title>Hemimetabolous genomes reveal molecular basis of termite eusociality.</title>
        <authorList>
            <person name="Harrison M.C."/>
            <person name="Jongepier E."/>
            <person name="Robertson H.M."/>
            <person name="Arning N."/>
            <person name="Bitard-Feildel T."/>
            <person name="Chao H."/>
            <person name="Childers C.P."/>
            <person name="Dinh H."/>
            <person name="Doddapaneni H."/>
            <person name="Dugan S."/>
            <person name="Gowin J."/>
            <person name="Greiner C."/>
            <person name="Han Y."/>
            <person name="Hu H."/>
            <person name="Hughes D.S.T."/>
            <person name="Huylmans A.-K."/>
            <person name="Kemena C."/>
            <person name="Kremer L.P.M."/>
            <person name="Lee S.L."/>
            <person name="Lopez-Ezquerra A."/>
            <person name="Mallet L."/>
            <person name="Monroy-Kuhn J.M."/>
            <person name="Moser A."/>
            <person name="Murali S.C."/>
            <person name="Muzny D.M."/>
            <person name="Otani S."/>
            <person name="Piulachs M.-D."/>
            <person name="Poelchau M."/>
            <person name="Qu J."/>
            <person name="Schaub F."/>
            <person name="Wada-Katsumata A."/>
            <person name="Worley K.C."/>
            <person name="Xie Q."/>
            <person name="Ylla G."/>
            <person name="Poulsen M."/>
            <person name="Gibbs R.A."/>
            <person name="Schal C."/>
            <person name="Richards S."/>
            <person name="Belles X."/>
            <person name="Korb J."/>
            <person name="Bornberg-Bauer E."/>
        </authorList>
    </citation>
    <scope>NUCLEOTIDE SEQUENCE [LARGE SCALE GENOMIC DNA]</scope>
    <source>
        <tissue evidence="7">Whole body</tissue>
    </source>
</reference>
<evidence type="ECO:0000313" key="7">
    <source>
        <dbReference type="EMBL" id="PNF30489.1"/>
    </source>
</evidence>
<dbReference type="InterPro" id="IPR046360">
    <property type="entry name" value="T-box_DNA-bd"/>
</dbReference>
<gene>
    <name evidence="7" type="ORF">B7P43_G10881</name>
</gene>
<proteinExistence type="predicted"/>
<evidence type="ECO:0000259" key="6">
    <source>
        <dbReference type="PROSITE" id="PS50252"/>
    </source>
</evidence>
<dbReference type="GO" id="GO:0000978">
    <property type="term" value="F:RNA polymerase II cis-regulatory region sequence-specific DNA binding"/>
    <property type="evidence" value="ECO:0007669"/>
    <property type="project" value="InterPro"/>
</dbReference>
<evidence type="ECO:0000256" key="4">
    <source>
        <dbReference type="ARBA" id="ARBA00023242"/>
    </source>
</evidence>
<dbReference type="PRINTS" id="PR00937">
    <property type="entry name" value="TBOX"/>
</dbReference>
<dbReference type="STRING" id="105785.A0A2J7QPH6"/>
<dbReference type="OrthoDB" id="7442607at2759"/>
<dbReference type="GO" id="GO:0045893">
    <property type="term" value="P:positive regulation of DNA-templated transcription"/>
    <property type="evidence" value="ECO:0007669"/>
    <property type="project" value="InterPro"/>
</dbReference>
<name>A0A2J7QPH6_9NEOP</name>
<dbReference type="Pfam" id="PF00907">
    <property type="entry name" value="T-box"/>
    <property type="match status" value="1"/>
</dbReference>
<organism evidence="7 8">
    <name type="scientific">Cryptotermes secundus</name>
    <dbReference type="NCBI Taxonomy" id="105785"/>
    <lineage>
        <taxon>Eukaryota</taxon>
        <taxon>Metazoa</taxon>
        <taxon>Ecdysozoa</taxon>
        <taxon>Arthropoda</taxon>
        <taxon>Hexapoda</taxon>
        <taxon>Insecta</taxon>
        <taxon>Pterygota</taxon>
        <taxon>Neoptera</taxon>
        <taxon>Polyneoptera</taxon>
        <taxon>Dictyoptera</taxon>
        <taxon>Blattodea</taxon>
        <taxon>Blattoidea</taxon>
        <taxon>Termitoidae</taxon>
        <taxon>Kalotermitidae</taxon>
        <taxon>Cryptotermitinae</taxon>
        <taxon>Cryptotermes</taxon>
    </lineage>
</organism>
<accession>A0A2J7QPH6</accession>
<comment type="subcellular location">
    <subcellularLocation>
        <location evidence="5">Nucleus</location>
    </subcellularLocation>
</comment>
<dbReference type="SUPFAM" id="SSF49417">
    <property type="entry name" value="p53-like transcription factors"/>
    <property type="match status" value="1"/>
</dbReference>
<evidence type="ECO:0000256" key="5">
    <source>
        <dbReference type="PROSITE-ProRule" id="PRU00201"/>
    </source>
</evidence>
<evidence type="ECO:0000256" key="3">
    <source>
        <dbReference type="ARBA" id="ARBA00023163"/>
    </source>
</evidence>
<keyword evidence="8" id="KW-1185">Reference proteome</keyword>
<dbReference type="Gene3D" id="2.60.40.820">
    <property type="entry name" value="Transcription factor, T-box"/>
    <property type="match status" value="1"/>
</dbReference>
<keyword evidence="4 5" id="KW-0539">Nucleus</keyword>
<dbReference type="PROSITE" id="PS50252">
    <property type="entry name" value="TBOX_3"/>
    <property type="match status" value="1"/>
</dbReference>
<evidence type="ECO:0000256" key="2">
    <source>
        <dbReference type="ARBA" id="ARBA00023125"/>
    </source>
</evidence>
<dbReference type="InterPro" id="IPR036960">
    <property type="entry name" value="T-box_sf"/>
</dbReference>
<dbReference type="GO" id="GO:0000785">
    <property type="term" value="C:chromatin"/>
    <property type="evidence" value="ECO:0007669"/>
    <property type="project" value="TreeGrafter"/>
</dbReference>
<dbReference type="EMBL" id="NEVH01012089">
    <property type="protein sequence ID" value="PNF30489.1"/>
    <property type="molecule type" value="Genomic_DNA"/>
</dbReference>
<evidence type="ECO:0000313" key="8">
    <source>
        <dbReference type="Proteomes" id="UP000235965"/>
    </source>
</evidence>
<keyword evidence="3" id="KW-0804">Transcription</keyword>
<protein>
    <recommendedName>
        <fullName evidence="6">T-box domain-containing protein</fullName>
    </recommendedName>
</protein>
<dbReference type="PANTHER" id="PTHR11267">
    <property type="entry name" value="T-BOX PROTEIN-RELATED"/>
    <property type="match status" value="1"/>
</dbReference>
<evidence type="ECO:0000256" key="1">
    <source>
        <dbReference type="ARBA" id="ARBA00023015"/>
    </source>
</evidence>